<name>A0A0N0BCR5_9HYME</name>
<reference evidence="2 3" key="1">
    <citation type="submission" date="2015-07" db="EMBL/GenBank/DDBJ databases">
        <title>The genome of Melipona quadrifasciata.</title>
        <authorList>
            <person name="Pan H."/>
            <person name="Kapheim K."/>
        </authorList>
    </citation>
    <scope>NUCLEOTIDE SEQUENCE [LARGE SCALE GENOMIC DNA]</scope>
    <source>
        <strain evidence="2">0111107301</strain>
        <tissue evidence="2">Whole body</tissue>
    </source>
</reference>
<dbReference type="Proteomes" id="UP000053105">
    <property type="component" value="Unassembled WGS sequence"/>
</dbReference>
<evidence type="ECO:0000313" key="2">
    <source>
        <dbReference type="EMBL" id="KOX69041.1"/>
    </source>
</evidence>
<keyword evidence="3" id="KW-1185">Reference proteome</keyword>
<organism evidence="2 3">
    <name type="scientific">Melipona quadrifasciata</name>
    <dbReference type="NCBI Taxonomy" id="166423"/>
    <lineage>
        <taxon>Eukaryota</taxon>
        <taxon>Metazoa</taxon>
        <taxon>Ecdysozoa</taxon>
        <taxon>Arthropoda</taxon>
        <taxon>Hexapoda</taxon>
        <taxon>Insecta</taxon>
        <taxon>Pterygota</taxon>
        <taxon>Neoptera</taxon>
        <taxon>Endopterygota</taxon>
        <taxon>Hymenoptera</taxon>
        <taxon>Apocrita</taxon>
        <taxon>Aculeata</taxon>
        <taxon>Apoidea</taxon>
        <taxon>Anthophila</taxon>
        <taxon>Apidae</taxon>
        <taxon>Melipona</taxon>
    </lineage>
</organism>
<dbReference type="AlphaFoldDB" id="A0A0N0BCR5"/>
<feature type="region of interest" description="Disordered" evidence="1">
    <location>
        <begin position="165"/>
        <end position="184"/>
    </location>
</feature>
<gene>
    <name evidence="2" type="ORF">WN51_06520</name>
</gene>
<evidence type="ECO:0000256" key="1">
    <source>
        <dbReference type="SAM" id="MobiDB-lite"/>
    </source>
</evidence>
<evidence type="ECO:0000313" key="3">
    <source>
        <dbReference type="Proteomes" id="UP000053105"/>
    </source>
</evidence>
<dbReference type="EMBL" id="KQ435904">
    <property type="protein sequence ID" value="KOX69041.1"/>
    <property type="molecule type" value="Genomic_DNA"/>
</dbReference>
<sequence length="216" mass="24299">MNQIGGIWIGRVLAEANLHGRSEKFSQLTSFEQWLGQQKQASQTYKKRINFIAATLRVTLPSNVAKSIMIACAKRYSRDKLVQTCTHADNGIPATAPGNLSACPEAHTVLILTILALNSMYRKRKNAQTKNTSLCSTTHFLRLVMHQPNLSTNICPPQIRSFSAEVEKPRRPRHSRPWSVEDRHHRRATGKNLVLFIELPTSLFAQSGLGSTNRER</sequence>
<protein>
    <submittedName>
        <fullName evidence="2">Uncharacterized protein</fullName>
    </submittedName>
</protein>
<proteinExistence type="predicted"/>
<accession>A0A0N0BCR5</accession>